<evidence type="ECO:0000256" key="1">
    <source>
        <dbReference type="ARBA" id="ARBA00000971"/>
    </source>
</evidence>
<name>A0ABW0S302_9BURK</name>
<dbReference type="NCBIfam" id="TIGR02925">
    <property type="entry name" value="cis_trans_EpsD"/>
    <property type="match status" value="1"/>
</dbReference>
<evidence type="ECO:0000256" key="5">
    <source>
        <dbReference type="SAM" id="MobiDB-lite"/>
    </source>
</evidence>
<organism evidence="7 8">
    <name type="scientific">Massilia aerilata</name>
    <dbReference type="NCBI Taxonomy" id="453817"/>
    <lineage>
        <taxon>Bacteria</taxon>
        <taxon>Pseudomonadati</taxon>
        <taxon>Pseudomonadota</taxon>
        <taxon>Betaproteobacteria</taxon>
        <taxon>Burkholderiales</taxon>
        <taxon>Oxalobacteraceae</taxon>
        <taxon>Telluria group</taxon>
        <taxon>Massilia</taxon>
    </lineage>
</organism>
<evidence type="ECO:0000313" key="8">
    <source>
        <dbReference type="Proteomes" id="UP001596086"/>
    </source>
</evidence>
<gene>
    <name evidence="7" type="ORF">ACFPO9_19380</name>
</gene>
<feature type="region of interest" description="Disordered" evidence="5">
    <location>
        <begin position="289"/>
        <end position="358"/>
    </location>
</feature>
<comment type="catalytic activity">
    <reaction evidence="1">
        <text>[protein]-peptidylproline (omega=180) = [protein]-peptidylproline (omega=0)</text>
        <dbReference type="Rhea" id="RHEA:16237"/>
        <dbReference type="Rhea" id="RHEA-COMP:10747"/>
        <dbReference type="Rhea" id="RHEA-COMP:10748"/>
        <dbReference type="ChEBI" id="CHEBI:83833"/>
        <dbReference type="ChEBI" id="CHEBI:83834"/>
        <dbReference type="EC" id="5.2.1.8"/>
    </reaction>
</comment>
<keyword evidence="7" id="KW-0413">Isomerase</keyword>
<evidence type="ECO:0000256" key="2">
    <source>
        <dbReference type="ARBA" id="ARBA00007656"/>
    </source>
</evidence>
<dbReference type="RefSeq" id="WP_379773640.1">
    <property type="nucleotide sequence ID" value="NZ_JBHSMZ010000015.1"/>
</dbReference>
<proteinExistence type="inferred from homology"/>
<evidence type="ECO:0000259" key="6">
    <source>
        <dbReference type="Pfam" id="PF13145"/>
    </source>
</evidence>
<dbReference type="GO" id="GO:0003755">
    <property type="term" value="F:peptidyl-prolyl cis-trans isomerase activity"/>
    <property type="evidence" value="ECO:0007669"/>
    <property type="project" value="UniProtKB-EC"/>
</dbReference>
<comment type="similarity">
    <text evidence="2">Belongs to the PpiC/parvulin rotamase family.</text>
</comment>
<protein>
    <recommendedName>
        <fullName evidence="3">peptidylprolyl isomerase</fullName>
        <ecNumber evidence="3">5.2.1.8</ecNumber>
    </recommendedName>
</protein>
<dbReference type="EMBL" id="JBHSMZ010000015">
    <property type="protein sequence ID" value="MFC5550686.1"/>
    <property type="molecule type" value="Genomic_DNA"/>
</dbReference>
<keyword evidence="8" id="KW-1185">Reference proteome</keyword>
<evidence type="ECO:0000256" key="4">
    <source>
        <dbReference type="ARBA" id="ARBA00023110"/>
    </source>
</evidence>
<feature type="compositionally biased region" description="Low complexity" evidence="5">
    <location>
        <begin position="301"/>
        <end position="319"/>
    </location>
</feature>
<dbReference type="Proteomes" id="UP001596086">
    <property type="component" value="Unassembled WGS sequence"/>
</dbReference>
<comment type="caution">
    <text evidence="7">The sequence shown here is derived from an EMBL/GenBank/DDBJ whole genome shotgun (WGS) entry which is preliminary data.</text>
</comment>
<dbReference type="PANTHER" id="PTHR47245:SF2">
    <property type="entry name" value="PEPTIDYL-PROLYL CIS-TRANS ISOMERASE HP_0175-RELATED"/>
    <property type="match status" value="1"/>
</dbReference>
<feature type="compositionally biased region" description="Low complexity" evidence="5">
    <location>
        <begin position="326"/>
        <end position="343"/>
    </location>
</feature>
<dbReference type="Gene3D" id="1.10.8.1040">
    <property type="match status" value="1"/>
</dbReference>
<evidence type="ECO:0000313" key="7">
    <source>
        <dbReference type="EMBL" id="MFC5550686.1"/>
    </source>
</evidence>
<reference evidence="8" key="1">
    <citation type="journal article" date="2019" name="Int. J. Syst. Evol. Microbiol.">
        <title>The Global Catalogue of Microorganisms (GCM) 10K type strain sequencing project: providing services to taxonomists for standard genome sequencing and annotation.</title>
        <authorList>
            <consortium name="The Broad Institute Genomics Platform"/>
            <consortium name="The Broad Institute Genome Sequencing Center for Infectious Disease"/>
            <person name="Wu L."/>
            <person name="Ma J."/>
        </authorList>
    </citation>
    <scope>NUCLEOTIDE SEQUENCE [LARGE SCALE GENOMIC DNA]</scope>
    <source>
        <strain evidence="8">CGMCC 4.5798</strain>
    </source>
</reference>
<dbReference type="PANTHER" id="PTHR47245">
    <property type="entry name" value="PEPTIDYLPROLYL ISOMERASE"/>
    <property type="match status" value="1"/>
</dbReference>
<dbReference type="InterPro" id="IPR000297">
    <property type="entry name" value="PPIase_PpiC"/>
</dbReference>
<dbReference type="Pfam" id="PF13145">
    <property type="entry name" value="Rotamase_2"/>
    <property type="match status" value="1"/>
</dbReference>
<dbReference type="InterPro" id="IPR050245">
    <property type="entry name" value="PrsA_foldase"/>
</dbReference>
<dbReference type="InterPro" id="IPR027304">
    <property type="entry name" value="Trigger_fact/SurA_dom_sf"/>
</dbReference>
<dbReference type="InterPro" id="IPR014274">
    <property type="entry name" value="PPIase_EpsD"/>
</dbReference>
<keyword evidence="4" id="KW-0697">Rotamase</keyword>
<dbReference type="SUPFAM" id="SSF109998">
    <property type="entry name" value="Triger factor/SurA peptide-binding domain-like"/>
    <property type="match status" value="1"/>
</dbReference>
<sequence>MKTHHLAAMKTTSAPSTPKRVLCAALILVAASLSACGDKAKEKKPGQALASVNGEEVTVLQLNEELQRAGVTAAQQDTASKQLLQVLIDRQLLQEAAAKENLDRDPKVMQAIDRAKSLIIAQAYLQKRVGNTNKPSAKEVEDYFNAHPEFFSNRKQFSMSEIVIGANDLTPEVRTAADSAKSLEEVAVWMDAHKIKYGRTQITRSTADVPPQLSSKLLGMPKGQLFVVKEGQRAMFISVTEVKDAPVTLAVAGPQIEQFLVNKKNKEVANAELQRLRADAKIEYINKSMMPDPKSAPTLPAGAAPTSAVAGADAGPVADQNGGAPGVATPNAAAPAAAPGAEASTDKAALDRGVAGLK</sequence>
<feature type="domain" description="PpiC" evidence="6">
    <location>
        <begin position="135"/>
        <end position="248"/>
    </location>
</feature>
<evidence type="ECO:0000256" key="3">
    <source>
        <dbReference type="ARBA" id="ARBA00013194"/>
    </source>
</evidence>
<accession>A0ABW0S302</accession>
<dbReference type="EC" id="5.2.1.8" evidence="3"/>